<organism evidence="1 2">
    <name type="scientific">Candidatus Buchananbacteria bacterium CG10_big_fil_rev_8_21_14_0_10_33_19</name>
    <dbReference type="NCBI Taxonomy" id="1974525"/>
    <lineage>
        <taxon>Bacteria</taxon>
        <taxon>Candidatus Buchananiibacteriota</taxon>
    </lineage>
</organism>
<dbReference type="EMBL" id="PEZY01000004">
    <property type="protein sequence ID" value="PIS06455.1"/>
    <property type="molecule type" value="Genomic_DNA"/>
</dbReference>
<dbReference type="AlphaFoldDB" id="A0A2H0W544"/>
<accession>A0A2H0W544</accession>
<protein>
    <submittedName>
        <fullName evidence="1">Uncharacterized protein</fullName>
    </submittedName>
</protein>
<sequence length="83" mass="9223">MALSGVKCCSCGVNLLDDNKDNCTNCGYSVNVSDRVVFMASIYHLKEKLQAIGSELKAIRAEAKESGILHRTPVTWFGRTFYF</sequence>
<gene>
    <name evidence="1" type="ORF">COT80_00740</name>
</gene>
<dbReference type="Proteomes" id="UP000229056">
    <property type="component" value="Unassembled WGS sequence"/>
</dbReference>
<evidence type="ECO:0000313" key="1">
    <source>
        <dbReference type="EMBL" id="PIS06455.1"/>
    </source>
</evidence>
<evidence type="ECO:0000313" key="2">
    <source>
        <dbReference type="Proteomes" id="UP000229056"/>
    </source>
</evidence>
<reference evidence="2" key="1">
    <citation type="submission" date="2017-09" db="EMBL/GenBank/DDBJ databases">
        <title>Depth-based differentiation of microbial function through sediment-hosted aquifers and enrichment of novel symbionts in the deep terrestrial subsurface.</title>
        <authorList>
            <person name="Probst A.J."/>
            <person name="Ladd B."/>
            <person name="Jarett J.K."/>
            <person name="Geller-Mcgrath D.E."/>
            <person name="Sieber C.M.K."/>
            <person name="Emerson J.B."/>
            <person name="Anantharaman K."/>
            <person name="Thomas B.C."/>
            <person name="Malmstrom R."/>
            <person name="Stieglmeier M."/>
            <person name="Klingl A."/>
            <person name="Woyke T."/>
            <person name="Ryan C.M."/>
            <person name="Banfield J.F."/>
        </authorList>
    </citation>
    <scope>NUCLEOTIDE SEQUENCE [LARGE SCALE GENOMIC DNA]</scope>
</reference>
<proteinExistence type="predicted"/>
<comment type="caution">
    <text evidence="1">The sequence shown here is derived from an EMBL/GenBank/DDBJ whole genome shotgun (WGS) entry which is preliminary data.</text>
</comment>
<name>A0A2H0W544_9BACT</name>